<evidence type="ECO:0000259" key="1">
    <source>
        <dbReference type="Pfam" id="PF01590"/>
    </source>
</evidence>
<dbReference type="RefSeq" id="WP_094847461.1">
    <property type="nucleotide sequence ID" value="NZ_NEVJ01000003.1"/>
</dbReference>
<comment type="caution">
    <text evidence="2">The sequence shown here is derived from an EMBL/GenBank/DDBJ whole genome shotgun (WGS) entry which is preliminary data.</text>
</comment>
<accession>A0A261R151</accession>
<evidence type="ECO:0000313" key="3">
    <source>
        <dbReference type="Proteomes" id="UP000216857"/>
    </source>
</evidence>
<gene>
    <name evidence="2" type="ORF">CAL26_13845</name>
</gene>
<protein>
    <recommendedName>
        <fullName evidence="1">GAF domain-containing protein</fullName>
    </recommendedName>
</protein>
<name>A0A261R151_9BORD</name>
<dbReference type="InterPro" id="IPR029016">
    <property type="entry name" value="GAF-like_dom_sf"/>
</dbReference>
<dbReference type="Pfam" id="PF01590">
    <property type="entry name" value="GAF"/>
    <property type="match status" value="1"/>
</dbReference>
<dbReference type="Proteomes" id="UP000216857">
    <property type="component" value="Unassembled WGS sequence"/>
</dbReference>
<proteinExistence type="predicted"/>
<reference evidence="2" key="1">
    <citation type="submission" date="2017-05" db="EMBL/GenBank/DDBJ databases">
        <title>Complete and WGS of Bordetella genogroups.</title>
        <authorList>
            <person name="Spilker T."/>
            <person name="Lipuma J."/>
        </authorList>
    </citation>
    <scope>NUCLEOTIDE SEQUENCE</scope>
    <source>
        <strain evidence="2">AU21707</strain>
    </source>
</reference>
<dbReference type="Gene3D" id="3.30.450.40">
    <property type="match status" value="1"/>
</dbReference>
<evidence type="ECO:0000313" key="2">
    <source>
        <dbReference type="EMBL" id="OZI18775.1"/>
    </source>
</evidence>
<keyword evidence="3" id="KW-1185">Reference proteome</keyword>
<feature type="domain" description="GAF" evidence="1">
    <location>
        <begin position="55"/>
        <end position="163"/>
    </location>
</feature>
<sequence length="176" mass="18382">MDPAAVLAPRDLRSVASAVALAAEPGAPDPLLRAVDELAQEALGHRLFTALRYDLAAGTAHRLYSSAPDVYPASGSKRIATAPALRRMVDTGLPLLTPDAAAVRENFADAEAIFSLGCASVLNLPVIVRGRLLGQINLLHQAGHYQPWAIESGMVLAALAATAFIGDGNPAAWAQR</sequence>
<dbReference type="AlphaFoldDB" id="A0A261R151"/>
<organism evidence="2 3">
    <name type="scientific">Bordetella genomosp. 9</name>
    <dbReference type="NCBI Taxonomy" id="1416803"/>
    <lineage>
        <taxon>Bacteria</taxon>
        <taxon>Pseudomonadati</taxon>
        <taxon>Pseudomonadota</taxon>
        <taxon>Betaproteobacteria</taxon>
        <taxon>Burkholderiales</taxon>
        <taxon>Alcaligenaceae</taxon>
        <taxon>Bordetella</taxon>
    </lineage>
</organism>
<dbReference type="InterPro" id="IPR003018">
    <property type="entry name" value="GAF"/>
</dbReference>
<dbReference type="EMBL" id="NEVJ01000003">
    <property type="protein sequence ID" value="OZI18775.1"/>
    <property type="molecule type" value="Genomic_DNA"/>
</dbReference>
<dbReference type="SUPFAM" id="SSF55781">
    <property type="entry name" value="GAF domain-like"/>
    <property type="match status" value="1"/>
</dbReference>